<feature type="transmembrane region" description="Helical" evidence="1">
    <location>
        <begin position="126"/>
        <end position="145"/>
    </location>
</feature>
<keyword evidence="1" id="KW-0812">Transmembrane</keyword>
<keyword evidence="1" id="KW-1133">Transmembrane helix</keyword>
<gene>
    <name evidence="2" type="ORF">SAMN05216498_2876</name>
</gene>
<dbReference type="Proteomes" id="UP000199334">
    <property type="component" value="Unassembled WGS sequence"/>
</dbReference>
<feature type="transmembrane region" description="Helical" evidence="1">
    <location>
        <begin position="88"/>
        <end position="114"/>
    </location>
</feature>
<dbReference type="RefSeq" id="WP_093857280.1">
    <property type="nucleotide sequence ID" value="NZ_BJVZ01000004.1"/>
</dbReference>
<dbReference type="STRING" id="237069.SAMN05216498_2876"/>
<feature type="transmembrane region" description="Helical" evidence="1">
    <location>
        <begin position="58"/>
        <end position="76"/>
    </location>
</feature>
<evidence type="ECO:0000256" key="1">
    <source>
        <dbReference type="SAM" id="Phobius"/>
    </source>
</evidence>
<accession>A0A1H0DHQ0</accession>
<reference evidence="2 3" key="1">
    <citation type="submission" date="2016-10" db="EMBL/GenBank/DDBJ databases">
        <authorList>
            <person name="de Groot N.N."/>
        </authorList>
    </citation>
    <scope>NUCLEOTIDE SEQUENCE [LARGE SCALE GENOMIC DNA]</scope>
    <source>
        <strain evidence="2 3">CGMCC 1.3442</strain>
    </source>
</reference>
<organism evidence="2 3">
    <name type="scientific">Tenuibacillus multivorans</name>
    <dbReference type="NCBI Taxonomy" id="237069"/>
    <lineage>
        <taxon>Bacteria</taxon>
        <taxon>Bacillati</taxon>
        <taxon>Bacillota</taxon>
        <taxon>Bacilli</taxon>
        <taxon>Bacillales</taxon>
        <taxon>Bacillaceae</taxon>
        <taxon>Tenuibacillus</taxon>
    </lineage>
</organism>
<proteinExistence type="predicted"/>
<feature type="transmembrane region" description="Helical" evidence="1">
    <location>
        <begin position="6"/>
        <end position="23"/>
    </location>
</feature>
<keyword evidence="3" id="KW-1185">Reference proteome</keyword>
<protein>
    <submittedName>
        <fullName evidence="2">Uncharacterized protein</fullName>
    </submittedName>
</protein>
<sequence length="176" mass="20375">MIEYFNSYPLIGALILLLSVLWAKASIYLVKKHHTLDSELITKLIPLSRGTFKQKLKLKILVLLIAVIGIYLILIIDFTSYEKLIADFIVNLTFASVIYWCLFFLMLLINTYIINNGTSEFRALRNSYLMFIFVCTIGLLPLAIFTNIINYFFVIFNLLLGIIGYRELNTIKVFRV</sequence>
<keyword evidence="1" id="KW-0472">Membrane</keyword>
<evidence type="ECO:0000313" key="2">
    <source>
        <dbReference type="EMBL" id="SDN69598.1"/>
    </source>
</evidence>
<dbReference type="AlphaFoldDB" id="A0A1H0DHQ0"/>
<evidence type="ECO:0000313" key="3">
    <source>
        <dbReference type="Proteomes" id="UP000199334"/>
    </source>
</evidence>
<feature type="transmembrane region" description="Helical" evidence="1">
    <location>
        <begin position="151"/>
        <end position="168"/>
    </location>
</feature>
<dbReference type="EMBL" id="FNIG01000007">
    <property type="protein sequence ID" value="SDN69598.1"/>
    <property type="molecule type" value="Genomic_DNA"/>
</dbReference>
<name>A0A1H0DHQ0_9BACI</name>